<dbReference type="GeneID" id="9688418"/>
<feature type="region of interest" description="Disordered" evidence="2">
    <location>
        <begin position="128"/>
        <end position="214"/>
    </location>
</feature>
<evidence type="ECO:0000256" key="2">
    <source>
        <dbReference type="SAM" id="MobiDB-lite"/>
    </source>
</evidence>
<protein>
    <submittedName>
        <fullName evidence="3">Predicted protein</fullName>
    </submittedName>
</protein>
<dbReference type="EMBL" id="GG663747">
    <property type="protein sequence ID" value="EEH52704.1"/>
    <property type="molecule type" value="Genomic_DNA"/>
</dbReference>
<sequence length="214" mass="22616">MSTPARASLARRALTALATASRAPSTSRVAVAAAPITFRDAPRPRSSTCSTSTSTTRTFASSSSSSSSQRDASGEGFNPDDLLAPLRAKVERQVAGLTEETPARAAMRRDEERRRGQGLYFPAFVSLRPGSLAHNPDTPRRLSTPLLTPFNSTTRPQGGHHPNRGDGGSDDDATATATATAGGMKDGVEEVNGPRGLEPTRFGDWERGGRCSDF</sequence>
<keyword evidence="4" id="KW-1185">Reference proteome</keyword>
<comment type="similarity">
    <text evidence="1">Belongs to the SDHAF4 family.</text>
</comment>
<dbReference type="Pfam" id="PF07896">
    <property type="entry name" value="DUF1674"/>
    <property type="match status" value="1"/>
</dbReference>
<dbReference type="AlphaFoldDB" id="C1N4C7"/>
<feature type="region of interest" description="Disordered" evidence="2">
    <location>
        <begin position="36"/>
        <end position="114"/>
    </location>
</feature>
<organism evidence="4">
    <name type="scientific">Micromonas pusilla (strain CCMP1545)</name>
    <name type="common">Picoplanktonic green alga</name>
    <dbReference type="NCBI Taxonomy" id="564608"/>
    <lineage>
        <taxon>Eukaryota</taxon>
        <taxon>Viridiplantae</taxon>
        <taxon>Chlorophyta</taxon>
        <taxon>Mamiellophyceae</taxon>
        <taxon>Mamiellales</taxon>
        <taxon>Mamiellaceae</taxon>
        <taxon>Micromonas</taxon>
    </lineage>
</organism>
<feature type="compositionally biased region" description="Basic and acidic residues" evidence="2">
    <location>
        <begin position="201"/>
        <end position="214"/>
    </location>
</feature>
<feature type="compositionally biased region" description="Polar residues" evidence="2">
    <location>
        <begin position="145"/>
        <end position="156"/>
    </location>
</feature>
<dbReference type="OMA" id="AIHPAMP"/>
<feature type="compositionally biased region" description="Low complexity" evidence="2">
    <location>
        <begin position="174"/>
        <end position="183"/>
    </location>
</feature>
<accession>C1N4C7</accession>
<dbReference type="RefSeq" id="XP_003062765.1">
    <property type="nucleotide sequence ID" value="XM_003062719.1"/>
</dbReference>
<proteinExistence type="inferred from homology"/>
<reference evidence="3 4" key="1">
    <citation type="journal article" date="2009" name="Science">
        <title>Green evolution and dynamic adaptations revealed by genomes of the marine picoeukaryotes Micromonas.</title>
        <authorList>
            <person name="Worden A.Z."/>
            <person name="Lee J.H."/>
            <person name="Mock T."/>
            <person name="Rouze P."/>
            <person name="Simmons M.P."/>
            <person name="Aerts A.L."/>
            <person name="Allen A.E."/>
            <person name="Cuvelier M.L."/>
            <person name="Derelle E."/>
            <person name="Everett M.V."/>
            <person name="Foulon E."/>
            <person name="Grimwood J."/>
            <person name="Gundlach H."/>
            <person name="Henrissat B."/>
            <person name="Napoli C."/>
            <person name="McDonald S.M."/>
            <person name="Parker M.S."/>
            <person name="Rombauts S."/>
            <person name="Salamov A."/>
            <person name="Von Dassow P."/>
            <person name="Badger J.H."/>
            <person name="Coutinho P.M."/>
            <person name="Demir E."/>
            <person name="Dubchak I."/>
            <person name="Gentemann C."/>
            <person name="Eikrem W."/>
            <person name="Gready J.E."/>
            <person name="John U."/>
            <person name="Lanier W."/>
            <person name="Lindquist E.A."/>
            <person name="Lucas S."/>
            <person name="Mayer K.F."/>
            <person name="Moreau H."/>
            <person name="Not F."/>
            <person name="Otillar R."/>
            <person name="Panaud O."/>
            <person name="Pangilinan J."/>
            <person name="Paulsen I."/>
            <person name="Piegu B."/>
            <person name="Poliakov A."/>
            <person name="Robbens S."/>
            <person name="Schmutz J."/>
            <person name="Toulza E."/>
            <person name="Wyss T."/>
            <person name="Zelensky A."/>
            <person name="Zhou K."/>
            <person name="Armbrust E.V."/>
            <person name="Bhattacharya D."/>
            <person name="Goodenough U.W."/>
            <person name="Van de Peer Y."/>
            <person name="Grigoriev I.V."/>
        </authorList>
    </citation>
    <scope>NUCLEOTIDE SEQUENCE [LARGE SCALE GENOMIC DNA]</scope>
    <source>
        <strain evidence="3 4">CCMP1545</strain>
    </source>
</reference>
<evidence type="ECO:0000313" key="4">
    <source>
        <dbReference type="Proteomes" id="UP000001876"/>
    </source>
</evidence>
<evidence type="ECO:0000313" key="3">
    <source>
        <dbReference type="EMBL" id="EEH52704.1"/>
    </source>
</evidence>
<name>C1N4C7_MICPC</name>
<gene>
    <name evidence="3" type="ORF">MICPUCDRAFT_52503</name>
</gene>
<feature type="compositionally biased region" description="Low complexity" evidence="2">
    <location>
        <begin position="46"/>
        <end position="68"/>
    </location>
</feature>
<evidence type="ECO:0000256" key="1">
    <source>
        <dbReference type="ARBA" id="ARBA00005701"/>
    </source>
</evidence>
<dbReference type="Proteomes" id="UP000001876">
    <property type="component" value="Unassembled WGS sequence"/>
</dbReference>
<dbReference type="InterPro" id="IPR012875">
    <property type="entry name" value="SDHF4"/>
</dbReference>
<dbReference type="KEGG" id="mpp:MICPUCDRAFT_52503"/>
<dbReference type="OrthoDB" id="498911at2759"/>